<evidence type="ECO:0000313" key="2">
    <source>
        <dbReference type="EMBL" id="KAL0910478.1"/>
    </source>
</evidence>
<name>A0ABD0UCP4_DENTH</name>
<evidence type="ECO:0000313" key="3">
    <source>
        <dbReference type="Proteomes" id="UP001552299"/>
    </source>
</evidence>
<feature type="compositionally biased region" description="Basic and acidic residues" evidence="1">
    <location>
        <begin position="1"/>
        <end position="14"/>
    </location>
</feature>
<dbReference type="AlphaFoldDB" id="A0ABD0UCP4"/>
<comment type="caution">
    <text evidence="2">The sequence shown here is derived from an EMBL/GenBank/DDBJ whole genome shotgun (WGS) entry which is preliminary data.</text>
</comment>
<gene>
    <name evidence="2" type="ORF">M5K25_021465</name>
</gene>
<protein>
    <submittedName>
        <fullName evidence="2">Uncharacterized protein</fullName>
    </submittedName>
</protein>
<sequence>MSRKDDSNDTKFDSIRAQMSPNQRPEVYFETDDVGSDDRPNQDSMVLSSQVIMVYLVRGGSRPNLVERSLSVTMGCFVQVYLVDLLRTNLNSS</sequence>
<feature type="region of interest" description="Disordered" evidence="1">
    <location>
        <begin position="1"/>
        <end position="43"/>
    </location>
</feature>
<accession>A0ABD0UCP4</accession>
<keyword evidence="3" id="KW-1185">Reference proteome</keyword>
<dbReference type="EMBL" id="JANQDX010000016">
    <property type="protein sequence ID" value="KAL0910478.1"/>
    <property type="molecule type" value="Genomic_DNA"/>
</dbReference>
<evidence type="ECO:0000256" key="1">
    <source>
        <dbReference type="SAM" id="MobiDB-lite"/>
    </source>
</evidence>
<dbReference type="Proteomes" id="UP001552299">
    <property type="component" value="Unassembled WGS sequence"/>
</dbReference>
<reference evidence="2 3" key="1">
    <citation type="journal article" date="2024" name="Plant Biotechnol. J.">
        <title>Dendrobium thyrsiflorum genome and its molecular insights into genes involved in important horticultural traits.</title>
        <authorList>
            <person name="Chen B."/>
            <person name="Wang J.Y."/>
            <person name="Zheng P.J."/>
            <person name="Li K.L."/>
            <person name="Liang Y.M."/>
            <person name="Chen X.F."/>
            <person name="Zhang C."/>
            <person name="Zhao X."/>
            <person name="He X."/>
            <person name="Zhang G.Q."/>
            <person name="Liu Z.J."/>
            <person name="Xu Q."/>
        </authorList>
    </citation>
    <scope>NUCLEOTIDE SEQUENCE [LARGE SCALE GENOMIC DNA]</scope>
    <source>
        <strain evidence="2">GZMU011</strain>
    </source>
</reference>
<proteinExistence type="predicted"/>
<organism evidence="2 3">
    <name type="scientific">Dendrobium thyrsiflorum</name>
    <name type="common">Pinecone-like raceme dendrobium</name>
    <name type="synonym">Orchid</name>
    <dbReference type="NCBI Taxonomy" id="117978"/>
    <lineage>
        <taxon>Eukaryota</taxon>
        <taxon>Viridiplantae</taxon>
        <taxon>Streptophyta</taxon>
        <taxon>Embryophyta</taxon>
        <taxon>Tracheophyta</taxon>
        <taxon>Spermatophyta</taxon>
        <taxon>Magnoliopsida</taxon>
        <taxon>Liliopsida</taxon>
        <taxon>Asparagales</taxon>
        <taxon>Orchidaceae</taxon>
        <taxon>Epidendroideae</taxon>
        <taxon>Malaxideae</taxon>
        <taxon>Dendrobiinae</taxon>
        <taxon>Dendrobium</taxon>
    </lineage>
</organism>